<name>A0A1X7U5L1_AMPQE</name>
<evidence type="ECO:0000256" key="2">
    <source>
        <dbReference type="ARBA" id="ARBA00022723"/>
    </source>
</evidence>
<keyword evidence="5" id="KW-0539">Nucleus</keyword>
<dbReference type="GO" id="GO:0008270">
    <property type="term" value="F:zinc ion binding"/>
    <property type="evidence" value="ECO:0007669"/>
    <property type="project" value="UniProtKB-KW"/>
</dbReference>
<keyword evidence="2" id="KW-0479">Metal-binding</keyword>
<evidence type="ECO:0000313" key="6">
    <source>
        <dbReference type="EnsemblMetazoa" id="Aqu2.1.23040_001"/>
    </source>
</evidence>
<dbReference type="PANTHER" id="PTHR46481:SF10">
    <property type="entry name" value="ZINC FINGER BED DOMAIN-CONTAINING PROTEIN 39"/>
    <property type="match status" value="1"/>
</dbReference>
<comment type="subcellular location">
    <subcellularLocation>
        <location evidence="1">Nucleus</location>
    </subcellularLocation>
</comment>
<evidence type="ECO:0000256" key="5">
    <source>
        <dbReference type="ARBA" id="ARBA00023242"/>
    </source>
</evidence>
<reference evidence="6" key="1">
    <citation type="submission" date="2017-05" db="UniProtKB">
        <authorList>
            <consortium name="EnsemblMetazoa"/>
        </authorList>
    </citation>
    <scope>IDENTIFICATION</scope>
</reference>
<dbReference type="GO" id="GO:0005634">
    <property type="term" value="C:nucleus"/>
    <property type="evidence" value="ECO:0007669"/>
    <property type="project" value="UniProtKB-SubCell"/>
</dbReference>
<organism evidence="6">
    <name type="scientific">Amphimedon queenslandica</name>
    <name type="common">Sponge</name>
    <dbReference type="NCBI Taxonomy" id="400682"/>
    <lineage>
        <taxon>Eukaryota</taxon>
        <taxon>Metazoa</taxon>
        <taxon>Porifera</taxon>
        <taxon>Demospongiae</taxon>
        <taxon>Heteroscleromorpha</taxon>
        <taxon>Haplosclerida</taxon>
        <taxon>Niphatidae</taxon>
        <taxon>Amphimedon</taxon>
    </lineage>
</organism>
<keyword evidence="4" id="KW-0862">Zinc</keyword>
<dbReference type="PANTHER" id="PTHR46481">
    <property type="entry name" value="ZINC FINGER BED DOMAIN-CONTAINING PROTEIN 4"/>
    <property type="match status" value="1"/>
</dbReference>
<dbReference type="InParanoid" id="A0A1X7U5L1"/>
<sequence length="153" mass="17422">MLSSLDILDSERGWKSLNCVAHCLQLCLKPGFEIAAISRLMSPARKFIGHFNHSVVATEALKKKQQQMSTDSNCKFKKLMKDCPTRWNSSFLMLQHLIELRWPITAVLADDTVTKRSNRYIDLKGEQWEIASELDKALKPFDVATTAEFKCSS</sequence>
<evidence type="ECO:0000256" key="4">
    <source>
        <dbReference type="ARBA" id="ARBA00022833"/>
    </source>
</evidence>
<evidence type="ECO:0000256" key="3">
    <source>
        <dbReference type="ARBA" id="ARBA00022771"/>
    </source>
</evidence>
<protein>
    <submittedName>
        <fullName evidence="6">Uncharacterized protein</fullName>
    </submittedName>
</protein>
<dbReference type="SUPFAM" id="SSF53098">
    <property type="entry name" value="Ribonuclease H-like"/>
    <property type="match status" value="1"/>
</dbReference>
<proteinExistence type="predicted"/>
<dbReference type="InterPro" id="IPR052035">
    <property type="entry name" value="ZnF_BED_domain_contain"/>
</dbReference>
<keyword evidence="3" id="KW-0863">Zinc-finger</keyword>
<evidence type="ECO:0000256" key="1">
    <source>
        <dbReference type="ARBA" id="ARBA00004123"/>
    </source>
</evidence>
<dbReference type="EnsemblMetazoa" id="Aqu2.1.23040_001">
    <property type="protein sequence ID" value="Aqu2.1.23040_001"/>
    <property type="gene ID" value="Aqu2.1.23040"/>
</dbReference>
<dbReference type="AlphaFoldDB" id="A0A1X7U5L1"/>
<dbReference type="InterPro" id="IPR012337">
    <property type="entry name" value="RNaseH-like_sf"/>
</dbReference>
<dbReference type="OrthoDB" id="1607513at2759"/>
<accession>A0A1X7U5L1</accession>